<evidence type="ECO:0000259" key="1">
    <source>
        <dbReference type="Pfam" id="PF06527"/>
    </source>
</evidence>
<evidence type="ECO:0000313" key="2">
    <source>
        <dbReference type="EMBL" id="MCE4556411.1"/>
    </source>
</evidence>
<feature type="domain" description="TniQ" evidence="1">
    <location>
        <begin position="6"/>
        <end position="134"/>
    </location>
</feature>
<protein>
    <submittedName>
        <fullName evidence="2">TniQ family protein</fullName>
    </submittedName>
</protein>
<dbReference type="Pfam" id="PF06527">
    <property type="entry name" value="TniQ"/>
    <property type="match status" value="1"/>
</dbReference>
<dbReference type="InterPro" id="IPR009492">
    <property type="entry name" value="TniQ"/>
</dbReference>
<accession>A0ABS8Y055</accession>
<evidence type="ECO:0000313" key="3">
    <source>
        <dbReference type="Proteomes" id="UP001200741"/>
    </source>
</evidence>
<name>A0ABS8Y055_9BURK</name>
<keyword evidence="3" id="KW-1185">Reference proteome</keyword>
<proteinExistence type="predicted"/>
<dbReference type="EMBL" id="JAJTWU010000007">
    <property type="protein sequence ID" value="MCE4556411.1"/>
    <property type="molecule type" value="Genomic_DNA"/>
</dbReference>
<gene>
    <name evidence="2" type="ORF">LXT13_18610</name>
</gene>
<dbReference type="RefSeq" id="WP_233373447.1">
    <property type="nucleotide sequence ID" value="NZ_JAJTWU010000007.1"/>
</dbReference>
<dbReference type="Proteomes" id="UP001200741">
    <property type="component" value="Unassembled WGS sequence"/>
</dbReference>
<sequence length="755" mass="81090">MPLLLRTPSPRPTESLLGYVLRLSEENGYDSPWHVLVQAGIHQGEMASPGFPHHKLSSLTGRPLTAYEAIAYRDSGKTIGYQLLGHHLGDSSACRPLRLRHPAFCPCCADEMGFIDAFWDLGIVIACPRHRTVLTKACPVCGLGLSWFRPGLLQCKCGADLREAVRPGASDAVVGLMEALRSKLHGELPSPSAPGLLPSGVLAMLSLKELVALVRQLGSFALLAASGSSEGSDEAIVEAAAESLAEWPMQFHQLLRKLGELPGAKTHSPSLVARLGVFYSTMLKGRPEHAFLRGEFIQFGAQQWGEGLVDARMLSVGTDPRFTSRAALARRTGIDPRTLSKWAEEGKLSIKAVESGSRTRYVADASELPAKSDAPGQIIEERLAARLLGIPVAVLAALKGSHYVAANSPAMKRGYHSADVEVFRLKLLGRAATAGPLAVDVPARDTITLDAVMRQTRFGGAGHKAAFLGSYLDGDVEGFRVPGSGQAELVFLRSTVDAYARASRASGASISRTDAGKMLACSTAVVVALVAGGHLHAKSVPHGRVLKASVDSFLERYVPLPLIAVDLRTKAATLLHLSEQAGLTLLRIPAGRGGCAAFVPREQASRLRELRPAHRGRLRPSPGEALRRYLEDLARSGVRLPRKGNVPNKAEIARACGFDRGLFSKDAEIGRLLQRANHDDGLRFQLSITESPELRIEQYLQRLTASGLPLPRRGAKLNKLQIAQACGVNRNVLHANPELLQMLDAHIDARPGPAA</sequence>
<organism evidence="2 3">
    <name type="scientific">Pelomonas cellulosilytica</name>
    <dbReference type="NCBI Taxonomy" id="2906762"/>
    <lineage>
        <taxon>Bacteria</taxon>
        <taxon>Pseudomonadati</taxon>
        <taxon>Pseudomonadota</taxon>
        <taxon>Betaproteobacteria</taxon>
        <taxon>Burkholderiales</taxon>
        <taxon>Sphaerotilaceae</taxon>
        <taxon>Roseateles</taxon>
    </lineage>
</organism>
<reference evidence="2 3" key="1">
    <citation type="submission" date="2021-12" db="EMBL/GenBank/DDBJ databases">
        <title>Genome seq of P8.</title>
        <authorList>
            <person name="Seo T."/>
        </authorList>
    </citation>
    <scope>NUCLEOTIDE SEQUENCE [LARGE SCALE GENOMIC DNA]</scope>
    <source>
        <strain evidence="2 3">P8</strain>
    </source>
</reference>
<comment type="caution">
    <text evidence="2">The sequence shown here is derived from an EMBL/GenBank/DDBJ whole genome shotgun (WGS) entry which is preliminary data.</text>
</comment>